<dbReference type="Gene3D" id="1.10.287.130">
    <property type="match status" value="1"/>
</dbReference>
<dbReference type="PANTHER" id="PTHR43547">
    <property type="entry name" value="TWO-COMPONENT HISTIDINE KINASE"/>
    <property type="match status" value="1"/>
</dbReference>
<dbReference type="Gene3D" id="3.30.450.40">
    <property type="match status" value="1"/>
</dbReference>
<dbReference type="InterPro" id="IPR005467">
    <property type="entry name" value="His_kinase_dom"/>
</dbReference>
<dbReference type="Gene3D" id="3.30.565.10">
    <property type="entry name" value="Histidine kinase-like ATPase, C-terminal domain"/>
    <property type="match status" value="1"/>
</dbReference>
<dbReference type="SMART" id="SM00388">
    <property type="entry name" value="HisKA"/>
    <property type="match status" value="1"/>
</dbReference>
<feature type="domain" description="Histidine kinase" evidence="4">
    <location>
        <begin position="182"/>
        <end position="398"/>
    </location>
</feature>
<dbReference type="InterPro" id="IPR003661">
    <property type="entry name" value="HisK_dim/P_dom"/>
</dbReference>
<protein>
    <recommendedName>
        <fullName evidence="2">histidine kinase</fullName>
        <ecNumber evidence="2">2.7.13.3</ecNumber>
    </recommendedName>
</protein>
<keyword evidence="5" id="KW-0418">Kinase</keyword>
<dbReference type="OrthoDB" id="9811889at2"/>
<organism evidence="5 6">
    <name type="scientific">Christiangramia aestuarii</name>
    <dbReference type="NCBI Taxonomy" id="1028746"/>
    <lineage>
        <taxon>Bacteria</taxon>
        <taxon>Pseudomonadati</taxon>
        <taxon>Bacteroidota</taxon>
        <taxon>Flavobacteriia</taxon>
        <taxon>Flavobacteriales</taxon>
        <taxon>Flavobacteriaceae</taxon>
        <taxon>Christiangramia</taxon>
    </lineage>
</organism>
<comment type="catalytic activity">
    <reaction evidence="1">
        <text>ATP + protein L-histidine = ADP + protein N-phospho-L-histidine.</text>
        <dbReference type="EC" id="2.7.13.3"/>
    </reaction>
</comment>
<reference evidence="5 6" key="1">
    <citation type="submission" date="2019-07" db="EMBL/GenBank/DDBJ databases">
        <title>Gramella aestuarii sp. nov., isolated from a tidal flat, and emended description of Gramella echinicola.</title>
        <authorList>
            <person name="Liu L."/>
        </authorList>
    </citation>
    <scope>NUCLEOTIDE SEQUENCE [LARGE SCALE GENOMIC DNA]</scope>
    <source>
        <strain evidence="5 6">BS12</strain>
    </source>
</reference>
<dbReference type="PANTHER" id="PTHR43547:SF2">
    <property type="entry name" value="HYBRID SIGNAL TRANSDUCTION HISTIDINE KINASE C"/>
    <property type="match status" value="1"/>
</dbReference>
<dbReference type="InterPro" id="IPR003594">
    <property type="entry name" value="HATPase_dom"/>
</dbReference>
<gene>
    <name evidence="5" type="ORF">FLP08_11040</name>
</gene>
<evidence type="ECO:0000256" key="1">
    <source>
        <dbReference type="ARBA" id="ARBA00000085"/>
    </source>
</evidence>
<evidence type="ECO:0000313" key="5">
    <source>
        <dbReference type="EMBL" id="MUP43111.1"/>
    </source>
</evidence>
<dbReference type="RefSeq" id="WP_156276812.1">
    <property type="nucleotide sequence ID" value="NZ_BAABGI010000001.1"/>
</dbReference>
<evidence type="ECO:0000313" key="6">
    <source>
        <dbReference type="Proteomes" id="UP000460416"/>
    </source>
</evidence>
<evidence type="ECO:0000256" key="3">
    <source>
        <dbReference type="ARBA" id="ARBA00022553"/>
    </source>
</evidence>
<dbReference type="Proteomes" id="UP000460416">
    <property type="component" value="Unassembled WGS sequence"/>
</dbReference>
<dbReference type="SUPFAM" id="SSF47384">
    <property type="entry name" value="Homodimeric domain of signal transducing histidine kinase"/>
    <property type="match status" value="1"/>
</dbReference>
<dbReference type="InterPro" id="IPR036097">
    <property type="entry name" value="HisK_dim/P_sf"/>
</dbReference>
<evidence type="ECO:0000259" key="4">
    <source>
        <dbReference type="PROSITE" id="PS50109"/>
    </source>
</evidence>
<dbReference type="PRINTS" id="PR00344">
    <property type="entry name" value="BCTRLSENSOR"/>
</dbReference>
<dbReference type="InterPro" id="IPR004358">
    <property type="entry name" value="Sig_transdc_His_kin-like_C"/>
</dbReference>
<proteinExistence type="predicted"/>
<dbReference type="CDD" id="cd00082">
    <property type="entry name" value="HisKA"/>
    <property type="match status" value="1"/>
</dbReference>
<dbReference type="AlphaFoldDB" id="A0A7K1LR72"/>
<dbReference type="SMART" id="SM00387">
    <property type="entry name" value="HATPase_c"/>
    <property type="match status" value="1"/>
</dbReference>
<evidence type="ECO:0000256" key="2">
    <source>
        <dbReference type="ARBA" id="ARBA00012438"/>
    </source>
</evidence>
<dbReference type="GO" id="GO:0000155">
    <property type="term" value="F:phosphorelay sensor kinase activity"/>
    <property type="evidence" value="ECO:0007669"/>
    <property type="project" value="InterPro"/>
</dbReference>
<keyword evidence="6" id="KW-1185">Reference proteome</keyword>
<dbReference type="SUPFAM" id="SSF55781">
    <property type="entry name" value="GAF domain-like"/>
    <property type="match status" value="1"/>
</dbReference>
<dbReference type="InterPro" id="IPR029016">
    <property type="entry name" value="GAF-like_dom_sf"/>
</dbReference>
<dbReference type="InterPro" id="IPR036890">
    <property type="entry name" value="HATPase_C_sf"/>
</dbReference>
<dbReference type="PROSITE" id="PS50109">
    <property type="entry name" value="HIS_KIN"/>
    <property type="match status" value="1"/>
</dbReference>
<sequence>MPTTETKSVPSEFQRIRKLSELDLDYLELHEEVKNLLELAGMIAETETSMLNFLDHHTQWSVYPDSPQPEPTPREESVCNYTIQNKTVLEIPRLDLDQRFADKDFVKGTKGLKYYLGIPLNLDSGESIGALCMVDRSEMHTTQKKIKALGLIAEEIVDKLETRKKLNESLYSLSEAVRIKNQVAHDVRGPINGIAGLAEVVESEELSEEEMREYFKLIKDSGHGILNLTTEILESGKAAKVFKSRYINLSRLEEKLLQLYHLSARTKHIDLRVIANPEKSTYLFPKRKLLSIMGNLISNAIKFTPENGKIIVELDIKNSENGRQIEMKVSDTGLGFSESSIRDFYNDDLRSSVGIKGEKGFGLGLKLVKEMVHDLDGQIKITSGLGEGTKIEVRLPLK</sequence>
<dbReference type="EMBL" id="VJVW01000004">
    <property type="protein sequence ID" value="MUP43111.1"/>
    <property type="molecule type" value="Genomic_DNA"/>
</dbReference>
<accession>A0A7K1LR72</accession>
<dbReference type="SUPFAM" id="SSF55874">
    <property type="entry name" value="ATPase domain of HSP90 chaperone/DNA topoisomerase II/histidine kinase"/>
    <property type="match status" value="1"/>
</dbReference>
<dbReference type="Pfam" id="PF02518">
    <property type="entry name" value="HATPase_c"/>
    <property type="match status" value="1"/>
</dbReference>
<dbReference type="Pfam" id="PF00512">
    <property type="entry name" value="HisKA"/>
    <property type="match status" value="1"/>
</dbReference>
<comment type="caution">
    <text evidence="5">The sequence shown here is derived from an EMBL/GenBank/DDBJ whole genome shotgun (WGS) entry which is preliminary data.</text>
</comment>
<name>A0A7K1LR72_9FLAO</name>
<dbReference type="CDD" id="cd00075">
    <property type="entry name" value="HATPase"/>
    <property type="match status" value="1"/>
</dbReference>
<keyword evidence="5" id="KW-0808">Transferase</keyword>
<keyword evidence="3" id="KW-0597">Phosphoprotein</keyword>
<dbReference type="EC" id="2.7.13.3" evidence="2"/>